<dbReference type="PANTHER" id="PTHR46910:SF3">
    <property type="entry name" value="HALOTOLERANCE PROTEIN 9-RELATED"/>
    <property type="match status" value="1"/>
</dbReference>
<feature type="region of interest" description="Disordered" evidence="5">
    <location>
        <begin position="1"/>
        <end position="30"/>
    </location>
</feature>
<comment type="caution">
    <text evidence="6">The sequence shown here is derived from an EMBL/GenBank/DDBJ whole genome shotgun (WGS) entry which is preliminary data.</text>
</comment>
<reference evidence="6" key="1">
    <citation type="submission" date="2021-03" db="EMBL/GenBank/DDBJ databases">
        <title>Comparative genomics and phylogenomic investigation of the class Geoglossomycetes provide insights into ecological specialization and systematics.</title>
        <authorList>
            <person name="Melie T."/>
            <person name="Pirro S."/>
            <person name="Miller A.N."/>
            <person name="Quandt A."/>
        </authorList>
    </citation>
    <scope>NUCLEOTIDE SEQUENCE</scope>
    <source>
        <strain evidence="6">CAQ_001_2017</strain>
    </source>
</reference>
<comment type="subcellular location">
    <subcellularLocation>
        <location evidence="1">Nucleus</location>
    </subcellularLocation>
</comment>
<dbReference type="Proteomes" id="UP000750711">
    <property type="component" value="Unassembled WGS sequence"/>
</dbReference>
<dbReference type="AlphaFoldDB" id="A0A9P8LE58"/>
<evidence type="ECO:0000256" key="4">
    <source>
        <dbReference type="ARBA" id="ARBA00023242"/>
    </source>
</evidence>
<keyword evidence="7" id="KW-1185">Reference proteome</keyword>
<evidence type="ECO:0000256" key="5">
    <source>
        <dbReference type="SAM" id="MobiDB-lite"/>
    </source>
</evidence>
<dbReference type="PANTHER" id="PTHR46910">
    <property type="entry name" value="TRANSCRIPTION FACTOR PDR1"/>
    <property type="match status" value="1"/>
</dbReference>
<dbReference type="GO" id="GO:0046872">
    <property type="term" value="F:metal ion binding"/>
    <property type="evidence" value="ECO:0007669"/>
    <property type="project" value="UniProtKB-KW"/>
</dbReference>
<evidence type="ECO:0000256" key="3">
    <source>
        <dbReference type="ARBA" id="ARBA00023125"/>
    </source>
</evidence>
<evidence type="ECO:0000313" key="6">
    <source>
        <dbReference type="EMBL" id="KAH0562453.1"/>
    </source>
</evidence>
<dbReference type="InterPro" id="IPR050987">
    <property type="entry name" value="AtrR-like"/>
</dbReference>
<evidence type="ECO:0000256" key="2">
    <source>
        <dbReference type="ARBA" id="ARBA00022723"/>
    </source>
</evidence>
<organism evidence="6 7">
    <name type="scientific">Trichoglossum hirsutum</name>
    <dbReference type="NCBI Taxonomy" id="265104"/>
    <lineage>
        <taxon>Eukaryota</taxon>
        <taxon>Fungi</taxon>
        <taxon>Dikarya</taxon>
        <taxon>Ascomycota</taxon>
        <taxon>Pezizomycotina</taxon>
        <taxon>Geoglossomycetes</taxon>
        <taxon>Geoglossales</taxon>
        <taxon>Geoglossaceae</taxon>
        <taxon>Trichoglossum</taxon>
    </lineage>
</organism>
<keyword evidence="3" id="KW-0238">DNA-binding</keyword>
<dbReference type="GO" id="GO:0005634">
    <property type="term" value="C:nucleus"/>
    <property type="evidence" value="ECO:0007669"/>
    <property type="project" value="UniProtKB-SubCell"/>
</dbReference>
<name>A0A9P8LE58_9PEZI</name>
<proteinExistence type="predicted"/>
<protein>
    <submittedName>
        <fullName evidence="6">Uncharacterized protein</fullName>
    </submittedName>
</protein>
<accession>A0A9P8LE58</accession>
<sequence length="271" mass="30295">MPENSKTSASRDSKRPIPNTGYASPPFSPQAYKNLKNQLVEDILSGSGFTGEHRHRLNSLLREKFDERLDDFTPNAPSSLSESEPLFASEISFIQFVSNFLNGGSNEPTQSLQSFIDSQEDSPGGQSFLECQPPLEVLTPSSLPTIELARVLVGTFNNLVNKFLPIFSEGETERLLNTVYSGLQPAPRTVICQLCMIFALGDQASNQETRSLSIFWFENGRRYLDEILNDAGETPLWTLRVYLMVAIYYISRKRNASRHYIGIGLVTLLSS</sequence>
<gene>
    <name evidence="6" type="ORF">GP486_002856</name>
</gene>
<evidence type="ECO:0000256" key="1">
    <source>
        <dbReference type="ARBA" id="ARBA00004123"/>
    </source>
</evidence>
<dbReference type="EMBL" id="JAGHQM010000348">
    <property type="protein sequence ID" value="KAH0562453.1"/>
    <property type="molecule type" value="Genomic_DNA"/>
</dbReference>
<dbReference type="GO" id="GO:0003700">
    <property type="term" value="F:DNA-binding transcription factor activity"/>
    <property type="evidence" value="ECO:0007669"/>
    <property type="project" value="InterPro"/>
</dbReference>
<evidence type="ECO:0000313" key="7">
    <source>
        <dbReference type="Proteomes" id="UP000750711"/>
    </source>
</evidence>
<keyword evidence="2" id="KW-0479">Metal-binding</keyword>
<dbReference type="GO" id="GO:0003677">
    <property type="term" value="F:DNA binding"/>
    <property type="evidence" value="ECO:0007669"/>
    <property type="project" value="UniProtKB-KW"/>
</dbReference>
<dbReference type="CDD" id="cd12148">
    <property type="entry name" value="fungal_TF_MHR"/>
    <property type="match status" value="1"/>
</dbReference>
<keyword evidence="4" id="KW-0539">Nucleus</keyword>